<gene>
    <name evidence="5" type="ORF">N1032_21045</name>
</gene>
<dbReference type="Pfam" id="PF00455">
    <property type="entry name" value="DeoRC"/>
    <property type="match status" value="1"/>
</dbReference>
<dbReference type="Proteomes" id="UP001165586">
    <property type="component" value="Unassembled WGS sequence"/>
</dbReference>
<dbReference type="RefSeq" id="WP_259542069.1">
    <property type="nucleotide sequence ID" value="NZ_JANLCJ010000013.1"/>
</dbReference>
<evidence type="ECO:0000259" key="4">
    <source>
        <dbReference type="PROSITE" id="PS51000"/>
    </source>
</evidence>
<dbReference type="PANTHER" id="PTHR30363">
    <property type="entry name" value="HTH-TYPE TRANSCRIPTIONAL REGULATOR SRLR-RELATED"/>
    <property type="match status" value="1"/>
</dbReference>
<dbReference type="GO" id="GO:0003677">
    <property type="term" value="F:DNA binding"/>
    <property type="evidence" value="ECO:0007669"/>
    <property type="project" value="UniProtKB-KW"/>
</dbReference>
<comment type="caution">
    <text evidence="5">The sequence shown here is derived from an EMBL/GenBank/DDBJ whole genome shotgun (WGS) entry which is preliminary data.</text>
</comment>
<dbReference type="SMART" id="SM00420">
    <property type="entry name" value="HTH_DEOR"/>
    <property type="match status" value="1"/>
</dbReference>
<sequence length="272" mass="28346">MDAKERRTLIEERVIRSGEVSFGELAEVFGVSEMTIRRDIEVLQTDGVLRRVSGGAISLGGTAFEPSYDLRAGQAVDSKAHIAEEVVSLLRRGETVVLDSGSTVASVARAIRGRGLGLTVITPSITVATTLADEPDTQVILTGGTVRPGELSLIGADAERTFARYNCDTFVIGVAGVDAERGLTEYHPQEASVKQAAMDASTRVIVGVDAAKLGRVHLVNIAPLASVTAIVTDGPEDHPTIVAARAGGVEVVVVPPPAVQTAGSFQVPGEIA</sequence>
<dbReference type="SUPFAM" id="SSF100950">
    <property type="entry name" value="NagB/RpiA/CoA transferase-like"/>
    <property type="match status" value="1"/>
</dbReference>
<dbReference type="SUPFAM" id="SSF46785">
    <property type="entry name" value="Winged helix' DNA-binding domain"/>
    <property type="match status" value="1"/>
</dbReference>
<dbReference type="Gene3D" id="3.40.50.1360">
    <property type="match status" value="1"/>
</dbReference>
<dbReference type="SMART" id="SM01134">
    <property type="entry name" value="DeoRC"/>
    <property type="match status" value="1"/>
</dbReference>
<name>A0ABT2H8F5_9MICO</name>
<reference evidence="5" key="1">
    <citation type="submission" date="2022-08" db="EMBL/GenBank/DDBJ databases">
        <authorList>
            <person name="Deng Y."/>
            <person name="Han X.-F."/>
            <person name="Zhang Y.-Q."/>
        </authorList>
    </citation>
    <scope>NUCLEOTIDE SEQUENCE</scope>
    <source>
        <strain evidence="5">CPCC 203386</strain>
    </source>
</reference>
<dbReference type="Pfam" id="PF08220">
    <property type="entry name" value="HTH_DeoR"/>
    <property type="match status" value="1"/>
</dbReference>
<keyword evidence="6" id="KW-1185">Reference proteome</keyword>
<feature type="domain" description="HTH deoR-type" evidence="4">
    <location>
        <begin position="3"/>
        <end position="58"/>
    </location>
</feature>
<dbReference type="EMBL" id="JANLCJ010000013">
    <property type="protein sequence ID" value="MCS5736229.1"/>
    <property type="molecule type" value="Genomic_DNA"/>
</dbReference>
<organism evidence="5 6">
    <name type="scientific">Herbiconiux daphne</name>
    <dbReference type="NCBI Taxonomy" id="2970914"/>
    <lineage>
        <taxon>Bacteria</taxon>
        <taxon>Bacillati</taxon>
        <taxon>Actinomycetota</taxon>
        <taxon>Actinomycetes</taxon>
        <taxon>Micrococcales</taxon>
        <taxon>Microbacteriaceae</taxon>
        <taxon>Herbiconiux</taxon>
    </lineage>
</organism>
<dbReference type="InterPro" id="IPR001034">
    <property type="entry name" value="DeoR_HTH"/>
</dbReference>
<proteinExistence type="predicted"/>
<protein>
    <submittedName>
        <fullName evidence="5">DeoR/GlpR family DNA-binding transcription regulator</fullName>
    </submittedName>
</protein>
<dbReference type="InterPro" id="IPR050313">
    <property type="entry name" value="Carb_Metab_HTH_regulators"/>
</dbReference>
<evidence type="ECO:0000313" key="6">
    <source>
        <dbReference type="Proteomes" id="UP001165586"/>
    </source>
</evidence>
<evidence type="ECO:0000256" key="1">
    <source>
        <dbReference type="ARBA" id="ARBA00023015"/>
    </source>
</evidence>
<evidence type="ECO:0000313" key="5">
    <source>
        <dbReference type="EMBL" id="MCS5736229.1"/>
    </source>
</evidence>
<keyword evidence="3" id="KW-0804">Transcription</keyword>
<dbReference type="InterPro" id="IPR018356">
    <property type="entry name" value="Tscrpt_reg_HTH_DeoR_CS"/>
</dbReference>
<dbReference type="PROSITE" id="PS00894">
    <property type="entry name" value="HTH_DEOR_1"/>
    <property type="match status" value="1"/>
</dbReference>
<dbReference type="PRINTS" id="PR00037">
    <property type="entry name" value="HTHLACR"/>
</dbReference>
<dbReference type="InterPro" id="IPR036390">
    <property type="entry name" value="WH_DNA-bd_sf"/>
</dbReference>
<evidence type="ECO:0000256" key="3">
    <source>
        <dbReference type="ARBA" id="ARBA00023163"/>
    </source>
</evidence>
<evidence type="ECO:0000256" key="2">
    <source>
        <dbReference type="ARBA" id="ARBA00023125"/>
    </source>
</evidence>
<dbReference type="InterPro" id="IPR036388">
    <property type="entry name" value="WH-like_DNA-bd_sf"/>
</dbReference>
<keyword evidence="1" id="KW-0805">Transcription regulation</keyword>
<accession>A0ABT2H8F5</accession>
<dbReference type="PROSITE" id="PS51000">
    <property type="entry name" value="HTH_DEOR_2"/>
    <property type="match status" value="1"/>
</dbReference>
<dbReference type="PANTHER" id="PTHR30363:SF44">
    <property type="entry name" value="AGA OPERON TRANSCRIPTIONAL REPRESSOR-RELATED"/>
    <property type="match status" value="1"/>
</dbReference>
<keyword evidence="2 5" id="KW-0238">DNA-binding</keyword>
<dbReference type="InterPro" id="IPR014036">
    <property type="entry name" value="DeoR-like_C"/>
</dbReference>
<dbReference type="Gene3D" id="1.10.10.10">
    <property type="entry name" value="Winged helix-like DNA-binding domain superfamily/Winged helix DNA-binding domain"/>
    <property type="match status" value="1"/>
</dbReference>
<dbReference type="InterPro" id="IPR037171">
    <property type="entry name" value="NagB/RpiA_transferase-like"/>
</dbReference>